<dbReference type="InterPro" id="IPR013587">
    <property type="entry name" value="Nitrate/nitrite_sensing"/>
</dbReference>
<accession>A0A090TFX3</accession>
<name>A0A090TFX3_9VIBR</name>
<sequence>MIDIVIANVQTVVVMLLVLLSMVVFLFNRRRIFGKSQQAKLSGLMHLTTLRQLLASIQQHRGITNSVLCGDNKLQSRLPAIQSDINNHLQTLTHLDESVRNTKSWRSVEENWPRVRVQFKQWSTEQNLANHNQLLASLLESVEECAQHYRLSELPQEKGESIALLWNDLLRIAECVGQARALGTGVAAKAACSSVERIRLKYLHQSIDRFVIAQHHSDFPTVKKLLGTIENKVLVLAPSVAAVDYFDDATAALDEVFRVFDQRVTALRDNV</sequence>
<organism evidence="3 4">
    <name type="scientific">Vibrio maritimus</name>
    <dbReference type="NCBI Taxonomy" id="990268"/>
    <lineage>
        <taxon>Bacteria</taxon>
        <taxon>Pseudomonadati</taxon>
        <taxon>Pseudomonadota</taxon>
        <taxon>Gammaproteobacteria</taxon>
        <taxon>Vibrionales</taxon>
        <taxon>Vibrionaceae</taxon>
        <taxon>Vibrio</taxon>
    </lineage>
</organism>
<keyword evidence="1" id="KW-1133">Transmembrane helix</keyword>
<dbReference type="Pfam" id="PF08376">
    <property type="entry name" value="NIT"/>
    <property type="match status" value="1"/>
</dbReference>
<feature type="transmembrane region" description="Helical" evidence="1">
    <location>
        <begin position="6"/>
        <end position="27"/>
    </location>
</feature>
<evidence type="ECO:0000313" key="4">
    <source>
        <dbReference type="Proteomes" id="UP000029224"/>
    </source>
</evidence>
<dbReference type="Proteomes" id="UP000029224">
    <property type="component" value="Unassembled WGS sequence"/>
</dbReference>
<gene>
    <name evidence="3" type="ORF">JCM19240_6837</name>
</gene>
<reference evidence="3 4" key="2">
    <citation type="submission" date="2014-09" db="EMBL/GenBank/DDBJ databases">
        <authorList>
            <consortium name="NBRP consortium"/>
            <person name="Sawabe T."/>
            <person name="Meirelles P."/>
            <person name="Nakanishi M."/>
            <person name="Sayaka M."/>
            <person name="Hattori M."/>
            <person name="Ohkuma M."/>
        </authorList>
    </citation>
    <scope>NUCLEOTIDE SEQUENCE [LARGE SCALE GENOMIC DNA]</scope>
    <source>
        <strain evidence="3 4">JCM 19240</strain>
    </source>
</reference>
<keyword evidence="1" id="KW-0812">Transmembrane</keyword>
<keyword evidence="1" id="KW-0472">Membrane</keyword>
<protein>
    <submittedName>
        <fullName evidence="3">Membrane-associated methyl-accepting chemotaxis protein</fullName>
    </submittedName>
</protein>
<comment type="caution">
    <text evidence="3">The sequence shown here is derived from an EMBL/GenBank/DDBJ whole genome shotgun (WGS) entry which is preliminary data.</text>
</comment>
<reference evidence="3 4" key="1">
    <citation type="submission" date="2014-09" db="EMBL/GenBank/DDBJ databases">
        <title>Vibrio maritimus JCM 19240. (C210) whole genome shotgun sequence.</title>
        <authorList>
            <person name="Sawabe T."/>
            <person name="Meirelles P."/>
            <person name="Nakanishi M."/>
            <person name="Sayaka M."/>
            <person name="Hattori M."/>
            <person name="Ohkuma M."/>
        </authorList>
    </citation>
    <scope>NUCLEOTIDE SEQUENCE [LARGE SCALE GENOMIC DNA]</scope>
    <source>
        <strain evidence="3 4">JCM 19240</strain>
    </source>
</reference>
<evidence type="ECO:0000313" key="3">
    <source>
        <dbReference type="EMBL" id="GAL37659.1"/>
    </source>
</evidence>
<evidence type="ECO:0000259" key="2">
    <source>
        <dbReference type="Pfam" id="PF08376"/>
    </source>
</evidence>
<keyword evidence="4" id="KW-1185">Reference proteome</keyword>
<dbReference type="AlphaFoldDB" id="A0A090TFX3"/>
<dbReference type="EMBL" id="BBMT01000019">
    <property type="protein sequence ID" value="GAL37659.1"/>
    <property type="molecule type" value="Genomic_DNA"/>
</dbReference>
<proteinExistence type="predicted"/>
<evidence type="ECO:0000256" key="1">
    <source>
        <dbReference type="SAM" id="Phobius"/>
    </source>
</evidence>
<feature type="domain" description="Nitrate/nitrite sensing protein" evidence="2">
    <location>
        <begin position="52"/>
        <end position="256"/>
    </location>
</feature>